<dbReference type="KEGG" id="ctp:CTRG_03450"/>
<keyword evidence="4" id="KW-1185">Reference proteome</keyword>
<dbReference type="GeneID" id="8297974"/>
<dbReference type="OrthoDB" id="4022855at2759"/>
<dbReference type="VEuPathDB" id="FungiDB:CTRG_03450"/>
<protein>
    <submittedName>
        <fullName evidence="3">Uncharacterized protein</fullName>
    </submittedName>
</protein>
<dbReference type="eggNOG" id="ENOG502RMMP">
    <property type="taxonomic scope" value="Eukaryota"/>
</dbReference>
<dbReference type="HOGENOM" id="CLU_113788_0_0_1"/>
<feature type="compositionally biased region" description="Low complexity" evidence="1">
    <location>
        <begin position="109"/>
        <end position="141"/>
    </location>
</feature>
<dbReference type="STRING" id="294747.C5MBK8"/>
<feature type="signal peptide" evidence="2">
    <location>
        <begin position="1"/>
        <end position="22"/>
    </location>
</feature>
<dbReference type="AlphaFoldDB" id="C5MBK8"/>
<evidence type="ECO:0000256" key="1">
    <source>
        <dbReference type="SAM" id="MobiDB-lite"/>
    </source>
</evidence>
<feature type="region of interest" description="Disordered" evidence="1">
    <location>
        <begin position="81"/>
        <end position="158"/>
    </location>
</feature>
<proteinExistence type="predicted"/>
<reference evidence="3 4" key="1">
    <citation type="journal article" date="2009" name="Nature">
        <title>Evolution of pathogenicity and sexual reproduction in eight Candida genomes.</title>
        <authorList>
            <person name="Butler G."/>
            <person name="Rasmussen M.D."/>
            <person name="Lin M.F."/>
            <person name="Santos M.A."/>
            <person name="Sakthikumar S."/>
            <person name="Munro C.A."/>
            <person name="Rheinbay E."/>
            <person name="Grabherr M."/>
            <person name="Forche A."/>
            <person name="Reedy J.L."/>
            <person name="Agrafioti I."/>
            <person name="Arnaud M.B."/>
            <person name="Bates S."/>
            <person name="Brown A.J."/>
            <person name="Brunke S."/>
            <person name="Costanzo M.C."/>
            <person name="Fitzpatrick D.A."/>
            <person name="de Groot P.W."/>
            <person name="Harris D."/>
            <person name="Hoyer L.L."/>
            <person name="Hube B."/>
            <person name="Klis F.M."/>
            <person name="Kodira C."/>
            <person name="Lennard N."/>
            <person name="Logue M.E."/>
            <person name="Martin R."/>
            <person name="Neiman A.M."/>
            <person name="Nikolaou E."/>
            <person name="Quail M.A."/>
            <person name="Quinn J."/>
            <person name="Santos M.C."/>
            <person name="Schmitzberger F.F."/>
            <person name="Sherlock G."/>
            <person name="Shah P."/>
            <person name="Silverstein K.A."/>
            <person name="Skrzypek M.S."/>
            <person name="Soll D."/>
            <person name="Staggs R."/>
            <person name="Stansfield I."/>
            <person name="Stumpf M.P."/>
            <person name="Sudbery P.E."/>
            <person name="Srikantha T."/>
            <person name="Zeng Q."/>
            <person name="Berman J."/>
            <person name="Berriman M."/>
            <person name="Heitman J."/>
            <person name="Gow N.A."/>
            <person name="Lorenz M.C."/>
            <person name="Birren B.W."/>
            <person name="Kellis M."/>
            <person name="Cuomo C.A."/>
        </authorList>
    </citation>
    <scope>NUCLEOTIDE SEQUENCE [LARGE SCALE GENOMIC DNA]</scope>
    <source>
        <strain evidence="4">ATCC MYA-3404 / T1</strain>
    </source>
</reference>
<dbReference type="Proteomes" id="UP000002037">
    <property type="component" value="Unassembled WGS sequence"/>
</dbReference>
<evidence type="ECO:0000313" key="4">
    <source>
        <dbReference type="Proteomes" id="UP000002037"/>
    </source>
</evidence>
<dbReference type="EMBL" id="GG692398">
    <property type="protein sequence ID" value="EER33025.1"/>
    <property type="molecule type" value="Genomic_DNA"/>
</dbReference>
<sequence length="210" mass="21998">MVSFSSRTYTLILLSLLNIVKAADEDYDATTTVTTTPIEQQTTTVGLQEDVYGTEYIFTDTNGILTTTTVYGTTEYGPYTLTPASESSSSSTIAQDETSAQSTQADAETSANQSDSASASATATATTTTSKSSSEAPSITAASTVTDDADEEEKSKSLVATTRVGNPYFTEIKINVPSGVYSTSTLYSETVLDSGKTAVLELVVLHTSAC</sequence>
<evidence type="ECO:0000256" key="2">
    <source>
        <dbReference type="SAM" id="SignalP"/>
    </source>
</evidence>
<gene>
    <name evidence="3" type="ORF">CTRG_03450</name>
</gene>
<dbReference type="RefSeq" id="XP_002549153.1">
    <property type="nucleotide sequence ID" value="XM_002549107.1"/>
</dbReference>
<name>C5MBK8_CANTT</name>
<accession>C5MBK8</accession>
<feature type="compositionally biased region" description="Low complexity" evidence="1">
    <location>
        <begin position="81"/>
        <end position="91"/>
    </location>
</feature>
<organism evidence="3 4">
    <name type="scientific">Candida tropicalis (strain ATCC MYA-3404 / T1)</name>
    <name type="common">Yeast</name>
    <dbReference type="NCBI Taxonomy" id="294747"/>
    <lineage>
        <taxon>Eukaryota</taxon>
        <taxon>Fungi</taxon>
        <taxon>Dikarya</taxon>
        <taxon>Ascomycota</taxon>
        <taxon>Saccharomycotina</taxon>
        <taxon>Pichiomycetes</taxon>
        <taxon>Debaryomycetaceae</taxon>
        <taxon>Candida/Lodderomyces clade</taxon>
        <taxon>Candida</taxon>
    </lineage>
</organism>
<feature type="chain" id="PRO_5002955365" evidence="2">
    <location>
        <begin position="23"/>
        <end position="210"/>
    </location>
</feature>
<feature type="compositionally biased region" description="Polar residues" evidence="1">
    <location>
        <begin position="92"/>
        <end position="107"/>
    </location>
</feature>
<evidence type="ECO:0000313" key="3">
    <source>
        <dbReference type="EMBL" id="EER33025.1"/>
    </source>
</evidence>
<keyword evidence="2" id="KW-0732">Signal</keyword>